<gene>
    <name evidence="4" type="ORF">KUTeg_012651</name>
</gene>
<keyword evidence="2" id="KW-0067">ATP-binding</keyword>
<evidence type="ECO:0000256" key="3">
    <source>
        <dbReference type="SAM" id="Phobius"/>
    </source>
</evidence>
<keyword evidence="3" id="KW-0472">Membrane</keyword>
<dbReference type="Gene3D" id="3.40.50.300">
    <property type="entry name" value="P-loop containing nucleotide triphosphate hydrolases"/>
    <property type="match status" value="1"/>
</dbReference>
<keyword evidence="3" id="KW-0812">Transmembrane</keyword>
<reference evidence="4 5" key="1">
    <citation type="submission" date="2022-12" db="EMBL/GenBank/DDBJ databases">
        <title>Chromosome-level genome of Tegillarca granosa.</title>
        <authorList>
            <person name="Kim J."/>
        </authorList>
    </citation>
    <scope>NUCLEOTIDE SEQUENCE [LARGE SCALE GENOMIC DNA]</scope>
    <source>
        <strain evidence="4">Teg-2019</strain>
        <tissue evidence="4">Adductor muscle</tissue>
    </source>
</reference>
<accession>A0ABQ9F2L7</accession>
<comment type="caution">
    <text evidence="4">The sequence shown here is derived from an EMBL/GenBank/DDBJ whole genome shotgun (WGS) entry which is preliminary data.</text>
</comment>
<dbReference type="SUPFAM" id="SSF52540">
    <property type="entry name" value="P-loop containing nucleoside triphosphate hydrolases"/>
    <property type="match status" value="1"/>
</dbReference>
<dbReference type="InterPro" id="IPR027417">
    <property type="entry name" value="P-loop_NTPase"/>
</dbReference>
<sequence>MKIIIRYLIIFMYIYMMLLIDTLYIFDQVSAEVYLLDDPLSAVDIHIGRHIFSNCIMKLLKGKKTVLFVTHQLQYLSHCDGIIVMADGSITERGKHEDLMAKKGEYSNLITTFYTKEHKDEFTLLCMKILTNTLKNQYNDDRKTIYKLGNLV</sequence>
<evidence type="ECO:0000256" key="1">
    <source>
        <dbReference type="ARBA" id="ARBA00022741"/>
    </source>
</evidence>
<dbReference type="InterPro" id="IPR050173">
    <property type="entry name" value="ABC_transporter_C-like"/>
</dbReference>
<dbReference type="PANTHER" id="PTHR24223">
    <property type="entry name" value="ATP-BINDING CASSETTE SUB-FAMILY C"/>
    <property type="match status" value="1"/>
</dbReference>
<dbReference type="Proteomes" id="UP001217089">
    <property type="component" value="Unassembled WGS sequence"/>
</dbReference>
<evidence type="ECO:0000313" key="5">
    <source>
        <dbReference type="Proteomes" id="UP001217089"/>
    </source>
</evidence>
<feature type="transmembrane region" description="Helical" evidence="3">
    <location>
        <begin position="7"/>
        <end position="26"/>
    </location>
</feature>
<protein>
    <submittedName>
        <fullName evidence="4">Uncharacterized protein</fullName>
    </submittedName>
</protein>
<keyword evidence="1" id="KW-0547">Nucleotide-binding</keyword>
<organism evidence="4 5">
    <name type="scientific">Tegillarca granosa</name>
    <name type="common">Malaysian cockle</name>
    <name type="synonym">Anadara granosa</name>
    <dbReference type="NCBI Taxonomy" id="220873"/>
    <lineage>
        <taxon>Eukaryota</taxon>
        <taxon>Metazoa</taxon>
        <taxon>Spiralia</taxon>
        <taxon>Lophotrochozoa</taxon>
        <taxon>Mollusca</taxon>
        <taxon>Bivalvia</taxon>
        <taxon>Autobranchia</taxon>
        <taxon>Pteriomorphia</taxon>
        <taxon>Arcoida</taxon>
        <taxon>Arcoidea</taxon>
        <taxon>Arcidae</taxon>
        <taxon>Tegillarca</taxon>
    </lineage>
</organism>
<dbReference type="PANTHER" id="PTHR24223:SF447">
    <property type="entry name" value="MULTIDRUG RESISTANCE-ASSOCIATED PROTEIN 5"/>
    <property type="match status" value="1"/>
</dbReference>
<dbReference type="EMBL" id="JARBDR010000640">
    <property type="protein sequence ID" value="KAJ8310786.1"/>
    <property type="molecule type" value="Genomic_DNA"/>
</dbReference>
<keyword evidence="5" id="KW-1185">Reference proteome</keyword>
<evidence type="ECO:0000256" key="2">
    <source>
        <dbReference type="ARBA" id="ARBA00022840"/>
    </source>
</evidence>
<keyword evidence="3" id="KW-1133">Transmembrane helix</keyword>
<name>A0ABQ9F2L7_TEGGR</name>
<proteinExistence type="predicted"/>
<evidence type="ECO:0000313" key="4">
    <source>
        <dbReference type="EMBL" id="KAJ8310786.1"/>
    </source>
</evidence>